<name>A0A0R0CJN5_9GAMM</name>
<evidence type="ECO:0000313" key="3">
    <source>
        <dbReference type="EMBL" id="KRG70157.1"/>
    </source>
</evidence>
<sequence>MQQTSLMDLVASVNQLMEAYRRQMEQGRQEQQDSLQQLKKLQQALPTVVQQASEQQLGQMTARVQQQIEHGVAQAVAQLNQQLANSGQRIEQLNRSAQATAQSLQRSTRRMWLAMMGLGLASLVVLVSGIGLSRHYAKQIQDQQLSAELLRAYNQADVNLCEGRLCANVDQDGKRYGEQRQYRPVKARKP</sequence>
<comment type="caution">
    <text evidence="3">The sequence shown here is derived from an EMBL/GenBank/DDBJ whole genome shotgun (WGS) entry which is preliminary data.</text>
</comment>
<dbReference type="EMBL" id="LDJL01000007">
    <property type="protein sequence ID" value="KRG70157.1"/>
    <property type="molecule type" value="Genomic_DNA"/>
</dbReference>
<keyword evidence="2" id="KW-0812">Transmembrane</keyword>
<keyword evidence="2" id="KW-0472">Membrane</keyword>
<dbReference type="OrthoDB" id="5953974at2"/>
<reference evidence="3 4" key="1">
    <citation type="submission" date="2015-05" db="EMBL/GenBank/DDBJ databases">
        <title>Genome sequencing and analysis of members of genus Stenotrophomonas.</title>
        <authorList>
            <person name="Patil P.P."/>
            <person name="Midha S."/>
            <person name="Patil P.B."/>
        </authorList>
    </citation>
    <scope>NUCLEOTIDE SEQUENCE [LARGE SCALE GENOMIC DNA]</scope>
    <source>
        <strain evidence="3 4">DSM 21858</strain>
    </source>
</reference>
<dbReference type="AlphaFoldDB" id="A0A0R0CJN5"/>
<feature type="transmembrane region" description="Helical" evidence="2">
    <location>
        <begin position="112"/>
        <end position="132"/>
    </location>
</feature>
<evidence type="ECO:0008006" key="5">
    <source>
        <dbReference type="Google" id="ProtNLM"/>
    </source>
</evidence>
<feature type="coiled-coil region" evidence="1">
    <location>
        <begin position="10"/>
        <end position="44"/>
    </location>
</feature>
<evidence type="ECO:0000256" key="1">
    <source>
        <dbReference type="SAM" id="Coils"/>
    </source>
</evidence>
<dbReference type="RefSeq" id="WP_157062554.1">
    <property type="nucleotide sequence ID" value="NZ_LDJL01000007.1"/>
</dbReference>
<proteinExistence type="predicted"/>
<evidence type="ECO:0000256" key="2">
    <source>
        <dbReference type="SAM" id="Phobius"/>
    </source>
</evidence>
<protein>
    <recommendedName>
        <fullName evidence="5">Relaxation protein</fullName>
    </recommendedName>
</protein>
<keyword evidence="2" id="KW-1133">Transmembrane helix</keyword>
<keyword evidence="4" id="KW-1185">Reference proteome</keyword>
<accession>A0A0R0CJN5</accession>
<organism evidence="3 4">
    <name type="scientific">Pseudoxanthomonas dokdonensis</name>
    <dbReference type="NCBI Taxonomy" id="344882"/>
    <lineage>
        <taxon>Bacteria</taxon>
        <taxon>Pseudomonadati</taxon>
        <taxon>Pseudomonadota</taxon>
        <taxon>Gammaproteobacteria</taxon>
        <taxon>Lysobacterales</taxon>
        <taxon>Lysobacteraceae</taxon>
        <taxon>Pseudoxanthomonas</taxon>
    </lineage>
</organism>
<evidence type="ECO:0000313" key="4">
    <source>
        <dbReference type="Proteomes" id="UP000052052"/>
    </source>
</evidence>
<dbReference type="PATRIC" id="fig|344882.3.peg.2958"/>
<dbReference type="Proteomes" id="UP000052052">
    <property type="component" value="Unassembled WGS sequence"/>
</dbReference>
<keyword evidence="1" id="KW-0175">Coiled coil</keyword>
<gene>
    <name evidence="3" type="ORF">ABB29_08040</name>
</gene>
<dbReference type="STRING" id="344882.ABB29_08040"/>